<dbReference type="Proteomes" id="UP001297422">
    <property type="component" value="Unassembled WGS sequence"/>
</dbReference>
<evidence type="ECO:0000256" key="2">
    <source>
        <dbReference type="SAM" id="MobiDB-lite"/>
    </source>
</evidence>
<organism evidence="6 9">
    <name type="scientific">Mediterraneibacter gnavus</name>
    <name type="common">Ruminococcus gnavus</name>
    <dbReference type="NCBI Taxonomy" id="33038"/>
    <lineage>
        <taxon>Bacteria</taxon>
        <taxon>Bacillati</taxon>
        <taxon>Bacillota</taxon>
        <taxon>Clostridia</taxon>
        <taxon>Lachnospirales</taxon>
        <taxon>Lachnospiraceae</taxon>
        <taxon>Mediterraneibacter</taxon>
    </lineage>
</organism>
<evidence type="ECO:0000313" key="6">
    <source>
        <dbReference type="EMBL" id="PLT89132.1"/>
    </source>
</evidence>
<dbReference type="Gene3D" id="3.20.20.520">
    <property type="entry name" value="Glycosyl hydrolase family 115"/>
    <property type="match status" value="1"/>
</dbReference>
<dbReference type="Gene3D" id="2.60.120.1620">
    <property type="match status" value="1"/>
</dbReference>
<dbReference type="EMBL" id="JAJBOM010000037">
    <property type="protein sequence ID" value="MCB5620849.1"/>
    <property type="molecule type" value="Genomic_DNA"/>
</dbReference>
<dbReference type="AlphaFoldDB" id="A0A2N5Q3L3"/>
<evidence type="ECO:0000313" key="9">
    <source>
        <dbReference type="Proteomes" id="UP000234840"/>
    </source>
</evidence>
<accession>A0A2N5Q3L3</accession>
<dbReference type="Pfam" id="PF15979">
    <property type="entry name" value="Glyco_hydro_115"/>
    <property type="match status" value="1"/>
</dbReference>
<dbReference type="GO" id="GO:0005975">
    <property type="term" value="P:carbohydrate metabolic process"/>
    <property type="evidence" value="ECO:0007669"/>
    <property type="project" value="UniProtKB-ARBA"/>
</dbReference>
<name>A0A2N5Q3L3_MEDGN</name>
<reference evidence="4" key="3">
    <citation type="submission" date="2021-10" db="EMBL/GenBank/DDBJ databases">
        <title>Collection of gut derived symbiotic bacterial strains cultured from healthy donors.</title>
        <authorList>
            <person name="Lin H."/>
            <person name="Littmann E."/>
            <person name="Claire K."/>
            <person name="Pamer E."/>
        </authorList>
    </citation>
    <scope>NUCLEOTIDE SEQUENCE</scope>
    <source>
        <strain evidence="5">MSK.23.18</strain>
        <strain evidence="4">MSK.23.4</strain>
    </source>
</reference>
<dbReference type="Pfam" id="PF17829">
    <property type="entry name" value="GH115_C"/>
    <property type="match status" value="1"/>
</dbReference>
<comment type="caution">
    <text evidence="6">The sequence shown here is derived from an EMBL/GenBank/DDBJ whole genome shotgun (WGS) entry which is preliminary data.</text>
</comment>
<proteinExistence type="predicted"/>
<dbReference type="InterPro" id="IPR029018">
    <property type="entry name" value="Hex-like_dom2"/>
</dbReference>
<dbReference type="RefSeq" id="WP_101881885.1">
    <property type="nucleotide sequence ID" value="NZ_BAABXJ010000001.1"/>
</dbReference>
<dbReference type="Proteomes" id="UP000284472">
    <property type="component" value="Unassembled WGS sequence"/>
</dbReference>
<dbReference type="Gene3D" id="1.20.58.2150">
    <property type="match status" value="1"/>
</dbReference>
<dbReference type="PANTHER" id="PTHR37842:SF2">
    <property type="entry name" value="GYLCOSYL HYDROLASE 115 C-TERMINAL DOMAIN-CONTAINING PROTEIN"/>
    <property type="match status" value="1"/>
</dbReference>
<dbReference type="EMBL" id="JAJBNC010000009">
    <property type="protein sequence ID" value="MCB5493527.1"/>
    <property type="molecule type" value="Genomic_DNA"/>
</dbReference>
<dbReference type="EMBL" id="NIHW01000002">
    <property type="protein sequence ID" value="PLT89132.1"/>
    <property type="molecule type" value="Genomic_DNA"/>
</dbReference>
<gene>
    <name evidence="6" type="ORF">CDL20_01640</name>
    <name evidence="8" type="ORF">DW812_16505</name>
    <name evidence="7" type="ORF">DWX36_04400</name>
    <name evidence="5" type="ORF">LIQ08_17105</name>
    <name evidence="4" type="ORF">LIQ10_07190</name>
</gene>
<dbReference type="GO" id="GO:0016787">
    <property type="term" value="F:hydrolase activity"/>
    <property type="evidence" value="ECO:0007669"/>
    <property type="project" value="UniProtKB-KW"/>
</dbReference>
<dbReference type="InterPro" id="IPR042301">
    <property type="entry name" value="GH115_sf"/>
</dbReference>
<keyword evidence="1 4" id="KW-0378">Hydrolase</keyword>
<evidence type="ECO:0000313" key="7">
    <source>
        <dbReference type="EMBL" id="RGT40465.1"/>
    </source>
</evidence>
<dbReference type="PANTHER" id="PTHR37842">
    <property type="match status" value="1"/>
</dbReference>
<feature type="compositionally biased region" description="Basic and acidic residues" evidence="2">
    <location>
        <begin position="997"/>
        <end position="1016"/>
    </location>
</feature>
<dbReference type="InterPro" id="IPR031924">
    <property type="entry name" value="GH115"/>
</dbReference>
<evidence type="ECO:0000313" key="11">
    <source>
        <dbReference type="Proteomes" id="UP000284472"/>
    </source>
</evidence>
<dbReference type="Proteomes" id="UP000234840">
    <property type="component" value="Unassembled WGS sequence"/>
</dbReference>
<feature type="compositionally biased region" description="Basic and acidic residues" evidence="2">
    <location>
        <begin position="975"/>
        <end position="987"/>
    </location>
</feature>
<evidence type="ECO:0000256" key="1">
    <source>
        <dbReference type="ARBA" id="ARBA00022801"/>
    </source>
</evidence>
<dbReference type="InterPro" id="IPR041437">
    <property type="entry name" value="GH115_C"/>
</dbReference>
<reference evidence="6 9" key="1">
    <citation type="journal article" date="2017" name="Genome Med.">
        <title>A novel Ruminococcus gnavus clade enriched in inflammatory bowel disease patients.</title>
        <authorList>
            <person name="Hall A.B."/>
            <person name="Yassour M."/>
            <person name="Sauk J."/>
            <person name="Garner A."/>
            <person name="Jiang X."/>
            <person name="Arthur T."/>
            <person name="Lagoudas G.K."/>
            <person name="Vatanen T."/>
            <person name="Fornelos N."/>
            <person name="Wilson R."/>
            <person name="Bertha M."/>
            <person name="Cohen M."/>
            <person name="Garber J."/>
            <person name="Khalili H."/>
            <person name="Gevers D."/>
            <person name="Ananthakrishnan A.N."/>
            <person name="Kugathasan S."/>
            <person name="Lander E.S."/>
            <person name="Blainey P."/>
            <person name="Vlamakis H."/>
            <person name="Xavier R.J."/>
            <person name="Huttenhower C."/>
        </authorList>
    </citation>
    <scope>NUCLEOTIDE SEQUENCE [LARGE SCALE GENOMIC DNA]</scope>
    <source>
        <strain evidence="6 9">RJX1128</strain>
    </source>
</reference>
<sequence>MATLKLEKKTAFPFFILHECGDGVRRVAEKVSRDVIGVTDTQTEVSVVEICAKGKKDTQHHSQAVFVATDGCGERAEKLLYEIPELKRVKGKKESYAFLIRENVLEEAENALVIYGSDRLGTIYGLFHLSELLGVTPMLYWGDCPYKKRNLVIIDDKDNYISKEPSVAYRGFFINDEWPCFGTWTTSHFGGFNAEMYDHIFEYLLRMKGNYLWPAMWSSCFMLDGPGMESMKLADEYGIYIGMSHHEPCMRSGAEYSKVRGKGSPYGDAWSYKTNKEGIIKFWEDGLKRSQGYRVFPTIGMRGENDSKILGYNATISENVRLLKEVITKQRELIRSILEKKEKKVPQLFAVYKEVEDYYFGEEGEGLRGFKELEDVTLLLCDDNFGNMRTLPEQFEKNHPGGFGMYYHLDYHGDPISYEWVASTPLMKIWEQMTEAYEYGIRQLWIVNVGDVKFQEIPLNYFMSLAYDFETWGSKIMNSAQIYTKMWIDKVFGSYTSQKERKTIREVLEGYLRLNALRRPEALNDQIYHPAHESESEGLLRLCDCLENKNEEVYRRLADKKMEDAYYSMIYFPAAASLNLLKMHLYSGKNHLYASQGKAVANVYGKMAEDCIEKDQILANEMGNFNQGKWNGMQLASHIGFTNWNDEDWRYPVRHTIRLPEKARLIVSRADEIRTYTNQYFPKPLVIKDFAESECNCVKIQIANGGQEVLKWRISESARIVGMDGVARETERKSCDWISFSQRSGATKYQEELILTVDKEKLLVGQEEEYQFEICTDTEFVPVIVTASKKERLDVPDGTFVAENGMFVLDAVHFTEAKGGIFQGETAEFKELKQFGKYDSGIKVFPVTASFLSEHHAPAVIYQICSEMSGTYCLELHTSPANPLVYGGELRMGVSVNGKQEEEIGFTGKDYKSGEVSCSSWKEAVLNQEHVGRGKVMLEKGVNKIQISAREAGIVLQRLVLYPIDTVKKESYLGPKESMRINRKDVTEYEESNENSGDDKSSKSCDRKQGYSDSGR</sequence>
<feature type="region of interest" description="Disordered" evidence="2">
    <location>
        <begin position="975"/>
        <end position="1016"/>
    </location>
</feature>
<dbReference type="EMBL" id="QSIR01000038">
    <property type="protein sequence ID" value="RHD00952.1"/>
    <property type="molecule type" value="Genomic_DNA"/>
</dbReference>
<reference evidence="10 11" key="2">
    <citation type="submission" date="2018-08" db="EMBL/GenBank/DDBJ databases">
        <title>A genome reference for cultivated species of the human gut microbiota.</title>
        <authorList>
            <person name="Zou Y."/>
            <person name="Xue W."/>
            <person name="Luo G."/>
        </authorList>
    </citation>
    <scope>NUCLEOTIDE SEQUENCE [LARGE SCALE GENOMIC DNA]</scope>
    <source>
        <strain evidence="7 10">AF19-16AC</strain>
        <strain evidence="8 11">AM32-6</strain>
    </source>
</reference>
<dbReference type="Proteomes" id="UP001297370">
    <property type="component" value="Unassembled WGS sequence"/>
</dbReference>
<dbReference type="Proteomes" id="UP000283834">
    <property type="component" value="Unassembled WGS sequence"/>
</dbReference>
<dbReference type="EMBL" id="QRWQ01000003">
    <property type="protein sequence ID" value="RGT40465.1"/>
    <property type="molecule type" value="Genomic_DNA"/>
</dbReference>
<evidence type="ECO:0000313" key="8">
    <source>
        <dbReference type="EMBL" id="RHD00952.1"/>
    </source>
</evidence>
<evidence type="ECO:0000313" key="4">
    <source>
        <dbReference type="EMBL" id="MCB5493527.1"/>
    </source>
</evidence>
<evidence type="ECO:0000313" key="5">
    <source>
        <dbReference type="EMBL" id="MCB5620849.1"/>
    </source>
</evidence>
<feature type="domain" description="Gylcosyl hydrolase 115 C-terminal" evidence="3">
    <location>
        <begin position="799"/>
        <end position="977"/>
    </location>
</feature>
<protein>
    <submittedName>
        <fullName evidence="4">Glycosyl hydrolase 115 family protein</fullName>
    </submittedName>
</protein>
<dbReference type="Gene3D" id="3.30.379.10">
    <property type="entry name" value="Chitobiase/beta-hexosaminidase domain 2-like"/>
    <property type="match status" value="1"/>
</dbReference>
<evidence type="ECO:0000259" key="3">
    <source>
        <dbReference type="Pfam" id="PF17829"/>
    </source>
</evidence>
<evidence type="ECO:0000313" key="10">
    <source>
        <dbReference type="Proteomes" id="UP000283834"/>
    </source>
</evidence>